<feature type="binding site" evidence="2">
    <location>
        <position position="93"/>
    </location>
    <ligand>
        <name>a divalent metal cation</name>
        <dbReference type="ChEBI" id="CHEBI:60240"/>
        <label>1</label>
    </ligand>
</feature>
<dbReference type="Proteomes" id="UP000015453">
    <property type="component" value="Unassembled WGS sequence"/>
</dbReference>
<evidence type="ECO:0000313" key="4">
    <source>
        <dbReference type="EMBL" id="EPS61194.1"/>
    </source>
</evidence>
<dbReference type="SUPFAM" id="SSF51556">
    <property type="entry name" value="Metallo-dependent hydrolases"/>
    <property type="match status" value="1"/>
</dbReference>
<feature type="non-terminal residue" evidence="4">
    <location>
        <position position="1"/>
    </location>
</feature>
<feature type="binding site" evidence="2">
    <location>
        <position position="156"/>
    </location>
    <ligand>
        <name>a divalent metal cation</name>
        <dbReference type="ChEBI" id="CHEBI:60240"/>
        <label>2</label>
    </ligand>
</feature>
<dbReference type="PANTHER" id="PTHR47176">
    <property type="entry name" value="OSJNBA0020J04.13 PROTEIN"/>
    <property type="match status" value="1"/>
</dbReference>
<feature type="binding site" evidence="2">
    <location>
        <position position="131"/>
    </location>
    <ligand>
        <name>a divalent metal cation</name>
        <dbReference type="ChEBI" id="CHEBI:60240"/>
        <label>2</label>
    </ligand>
</feature>
<organism evidence="4 5">
    <name type="scientific">Genlisea aurea</name>
    <dbReference type="NCBI Taxonomy" id="192259"/>
    <lineage>
        <taxon>Eukaryota</taxon>
        <taxon>Viridiplantae</taxon>
        <taxon>Streptophyta</taxon>
        <taxon>Embryophyta</taxon>
        <taxon>Tracheophyta</taxon>
        <taxon>Spermatophyta</taxon>
        <taxon>Magnoliopsida</taxon>
        <taxon>eudicotyledons</taxon>
        <taxon>Gunneridae</taxon>
        <taxon>Pentapetalae</taxon>
        <taxon>asterids</taxon>
        <taxon>lamiids</taxon>
        <taxon>Lamiales</taxon>
        <taxon>Lentibulariaceae</taxon>
        <taxon>Genlisea</taxon>
    </lineage>
</organism>
<dbReference type="InterPro" id="IPR001130">
    <property type="entry name" value="TatD-like"/>
</dbReference>
<comment type="caution">
    <text evidence="4">The sequence shown here is derived from an EMBL/GenBank/DDBJ whole genome shotgun (WGS) entry which is preliminary data.</text>
</comment>
<dbReference type="GO" id="GO:0046872">
    <property type="term" value="F:metal ion binding"/>
    <property type="evidence" value="ECO:0007669"/>
    <property type="project" value="UniProtKB-KW"/>
</dbReference>
<feature type="non-terminal residue" evidence="4">
    <location>
        <position position="271"/>
    </location>
</feature>
<proteinExistence type="predicted"/>
<keyword evidence="2" id="KW-0479">Metal-binding</keyword>
<feature type="binding site" evidence="2">
    <location>
        <position position="7"/>
    </location>
    <ligand>
        <name>a divalent metal cation</name>
        <dbReference type="ChEBI" id="CHEBI:60240"/>
        <label>1</label>
    </ligand>
</feature>
<keyword evidence="1" id="KW-0378">Hydrolase</keyword>
<gene>
    <name evidence="4" type="ORF">M569_13605</name>
</gene>
<evidence type="ECO:0000256" key="1">
    <source>
        <dbReference type="ARBA" id="ARBA00022801"/>
    </source>
</evidence>
<keyword evidence="5" id="KW-1185">Reference proteome</keyword>
<sequence length="271" mass="29980">VRLFDSHCHFQDPRTLKLAPKLIKESLDLGVTHFAVNGVSENDWHLVKQMSETYPCVIPNFGLHPLFISDRTSNWMETLNDFLTATPSAGVGEIGLDKGSVGKQIDFSQQVEVFCSQLRLAKALKRPASVHCVRAYGHLLEILKREGPFPHGVVLHSYLGSAEMVSELSKLGAYFSFSGFLMSLKESKARKVVKSVPGERILLETDSPDGKPPGSVPSVRELEDDDDMDTDMLNHPANILAVLGYVAAVLGMEEKEVAELSYRNALRVFNI</sequence>
<dbReference type="InterPro" id="IPR018228">
    <property type="entry name" value="DNase_TatD-rel_CS"/>
</dbReference>
<dbReference type="PIRSF" id="PIRSF005902">
    <property type="entry name" value="DNase_TatD"/>
    <property type="match status" value="1"/>
</dbReference>
<evidence type="ECO:0000256" key="3">
    <source>
        <dbReference type="SAM" id="MobiDB-lite"/>
    </source>
</evidence>
<dbReference type="PROSITE" id="PS01091">
    <property type="entry name" value="TATD_3"/>
    <property type="match status" value="1"/>
</dbReference>
<dbReference type="AlphaFoldDB" id="S8C3F3"/>
<dbReference type="Gene3D" id="3.20.20.140">
    <property type="entry name" value="Metal-dependent hydrolases"/>
    <property type="match status" value="1"/>
</dbReference>
<feature type="binding site" evidence="2">
    <location>
        <position position="9"/>
    </location>
    <ligand>
        <name>a divalent metal cation</name>
        <dbReference type="ChEBI" id="CHEBI:60240"/>
        <label>1</label>
    </ligand>
</feature>
<name>S8C3F3_9LAMI</name>
<dbReference type="OrthoDB" id="6079689at2759"/>
<dbReference type="Pfam" id="PF01026">
    <property type="entry name" value="TatD_DNase"/>
    <property type="match status" value="1"/>
</dbReference>
<evidence type="ECO:0000313" key="5">
    <source>
        <dbReference type="Proteomes" id="UP000015453"/>
    </source>
</evidence>
<dbReference type="GO" id="GO:0016788">
    <property type="term" value="F:hydrolase activity, acting on ester bonds"/>
    <property type="evidence" value="ECO:0007669"/>
    <property type="project" value="InterPro"/>
</dbReference>
<dbReference type="PANTHER" id="PTHR47176:SF1">
    <property type="entry name" value="OS04G0577500 PROTEIN"/>
    <property type="match status" value="1"/>
</dbReference>
<feature type="region of interest" description="Disordered" evidence="3">
    <location>
        <begin position="203"/>
        <end position="227"/>
    </location>
</feature>
<dbReference type="EMBL" id="AUSU01007022">
    <property type="protein sequence ID" value="EPS61194.1"/>
    <property type="molecule type" value="Genomic_DNA"/>
</dbReference>
<evidence type="ECO:0000256" key="2">
    <source>
        <dbReference type="PIRSR" id="PIRSR005902-1"/>
    </source>
</evidence>
<feature type="binding site" evidence="2">
    <location>
        <position position="206"/>
    </location>
    <ligand>
        <name>a divalent metal cation</name>
        <dbReference type="ChEBI" id="CHEBI:60240"/>
        <label>1</label>
    </ligand>
</feature>
<dbReference type="InterPro" id="IPR032466">
    <property type="entry name" value="Metal_Hydrolase"/>
</dbReference>
<accession>S8C3F3</accession>
<dbReference type="CDD" id="cd01310">
    <property type="entry name" value="TatD_DNAse"/>
    <property type="match status" value="1"/>
</dbReference>
<reference evidence="4 5" key="1">
    <citation type="journal article" date="2013" name="BMC Genomics">
        <title>The miniature genome of a carnivorous plant Genlisea aurea contains a low number of genes and short non-coding sequences.</title>
        <authorList>
            <person name="Leushkin E.V."/>
            <person name="Sutormin R.A."/>
            <person name="Nabieva E.R."/>
            <person name="Penin A.A."/>
            <person name="Kondrashov A.S."/>
            <person name="Logacheva M.D."/>
        </authorList>
    </citation>
    <scope>NUCLEOTIDE SEQUENCE [LARGE SCALE GENOMIC DNA]</scope>
</reference>
<protein>
    <submittedName>
        <fullName evidence="4">Uncharacterized protein</fullName>
    </submittedName>
</protein>